<protein>
    <submittedName>
        <fullName evidence="1">Uncharacterized protein</fullName>
    </submittedName>
</protein>
<dbReference type="Proteomes" id="UP000001940">
    <property type="component" value="Chromosome III"/>
</dbReference>
<dbReference type="WormBase" id="R12B2.13">
    <property type="protein sequence ID" value="CE52544"/>
    <property type="gene ID" value="WBGene00303073"/>
</dbReference>
<evidence type="ECO:0000313" key="3">
    <source>
        <dbReference type="WormBase" id="R12B2.13"/>
    </source>
</evidence>
<dbReference type="InParanoid" id="A0A2K5ATW9"/>
<evidence type="ECO:0000313" key="2">
    <source>
        <dbReference type="Proteomes" id="UP000001940"/>
    </source>
</evidence>
<dbReference type="Bgee" id="WBGene00303073">
    <property type="expression patterns" value="Expressed in pharyngeal muscle cell (C elegans) and 3 other cell types or tissues"/>
</dbReference>
<gene>
    <name evidence="1" type="ORF">CELE_R12B2.13</name>
    <name evidence="1 3" type="ORF">R12B2.13</name>
</gene>
<dbReference type="AlphaFoldDB" id="A0A2K5ATW9"/>
<evidence type="ECO:0000313" key="1">
    <source>
        <dbReference type="EMBL" id="SPC47546.2"/>
    </source>
</evidence>
<dbReference type="EMBL" id="BX284603">
    <property type="protein sequence ID" value="SPC47546.2"/>
    <property type="molecule type" value="Genomic_DNA"/>
</dbReference>
<organism evidence="1 2">
    <name type="scientific">Caenorhabditis elegans</name>
    <dbReference type="NCBI Taxonomy" id="6239"/>
    <lineage>
        <taxon>Eukaryota</taxon>
        <taxon>Metazoa</taxon>
        <taxon>Ecdysozoa</taxon>
        <taxon>Nematoda</taxon>
        <taxon>Chromadorea</taxon>
        <taxon>Rhabditida</taxon>
        <taxon>Rhabditina</taxon>
        <taxon>Rhabditomorpha</taxon>
        <taxon>Rhabditoidea</taxon>
        <taxon>Rhabditidae</taxon>
        <taxon>Peloderinae</taxon>
        <taxon>Caenorhabditis</taxon>
    </lineage>
</organism>
<keyword evidence="2" id="KW-1185">Reference proteome</keyword>
<sequence>MICSSFSFLSIIVCESRRSESRRHVDVDGC</sequence>
<name>A0A2K5ATW9_CAEEL</name>
<dbReference type="AGR" id="WB:WBGene00303073"/>
<proteinExistence type="predicted"/>
<reference evidence="1 2" key="1">
    <citation type="journal article" date="1998" name="Science">
        <title>Genome sequence of the nematode C. elegans: a platform for investigating biology.</title>
        <authorList>
            <consortium name="The C. elegans sequencing consortium"/>
            <person name="Sulson J.E."/>
            <person name="Waterston R."/>
        </authorList>
    </citation>
    <scope>NUCLEOTIDE SEQUENCE [LARGE SCALE GENOMIC DNA]</scope>
    <source>
        <strain evidence="1 2">Bristol N2</strain>
    </source>
</reference>
<accession>A0A2K5ATW9</accession>